<dbReference type="EMBL" id="VDEP01000070">
    <property type="protein sequence ID" value="KAA1133881.1"/>
    <property type="molecule type" value="Genomic_DNA"/>
</dbReference>
<dbReference type="Proteomes" id="UP000325313">
    <property type="component" value="Unassembled WGS sequence"/>
</dbReference>
<protein>
    <submittedName>
        <fullName evidence="1">Uncharacterized protein</fullName>
    </submittedName>
</protein>
<evidence type="ECO:0000313" key="2">
    <source>
        <dbReference type="Proteomes" id="UP000325313"/>
    </source>
</evidence>
<gene>
    <name evidence="1" type="ORF">PGTUg99_030310</name>
</gene>
<dbReference type="AlphaFoldDB" id="A0A5B0S6V4"/>
<sequence>MHLDSSRINNHHNAPSVSRVISASFARSVRPPILKLITPSPSITSRYKQVQSDSLPAINGVCFKRNPETVPQIASSSSFPDSIAFRPEPVVLVAPNLPYSQAFANSFVIG</sequence>
<comment type="caution">
    <text evidence="1">The sequence shown here is derived from an EMBL/GenBank/DDBJ whole genome shotgun (WGS) entry which is preliminary data.</text>
</comment>
<organism evidence="1 2">
    <name type="scientific">Puccinia graminis f. sp. tritici</name>
    <dbReference type="NCBI Taxonomy" id="56615"/>
    <lineage>
        <taxon>Eukaryota</taxon>
        <taxon>Fungi</taxon>
        <taxon>Dikarya</taxon>
        <taxon>Basidiomycota</taxon>
        <taxon>Pucciniomycotina</taxon>
        <taxon>Pucciniomycetes</taxon>
        <taxon>Pucciniales</taxon>
        <taxon>Pucciniaceae</taxon>
        <taxon>Puccinia</taxon>
    </lineage>
</organism>
<accession>A0A5B0S6V4</accession>
<reference evidence="1 2" key="1">
    <citation type="submission" date="2019-05" db="EMBL/GenBank/DDBJ databases">
        <title>Emergence of the Ug99 lineage of the wheat stem rust pathogen through somatic hybridization.</title>
        <authorList>
            <person name="Li F."/>
            <person name="Upadhyaya N.M."/>
            <person name="Sperschneider J."/>
            <person name="Matny O."/>
            <person name="Nguyen-Phuc H."/>
            <person name="Mago R."/>
            <person name="Raley C."/>
            <person name="Miller M.E."/>
            <person name="Silverstein K.A.T."/>
            <person name="Henningsen E."/>
            <person name="Hirsch C.D."/>
            <person name="Visser B."/>
            <person name="Pretorius Z.A."/>
            <person name="Steffenson B.J."/>
            <person name="Schwessinger B."/>
            <person name="Dodds P.N."/>
            <person name="Figueroa M."/>
        </authorList>
    </citation>
    <scope>NUCLEOTIDE SEQUENCE [LARGE SCALE GENOMIC DNA]</scope>
    <source>
        <strain evidence="1 2">Ug99</strain>
    </source>
</reference>
<evidence type="ECO:0000313" key="1">
    <source>
        <dbReference type="EMBL" id="KAA1133881.1"/>
    </source>
</evidence>
<proteinExistence type="predicted"/>
<name>A0A5B0S6V4_PUCGR</name>